<organism evidence="1 2">
    <name type="scientific">Debaryomyces hansenii (strain ATCC 36239 / CBS 767 / BCRC 21394 / JCM 1990 / NBRC 0083 / IGC 2968)</name>
    <name type="common">Yeast</name>
    <name type="synonym">Torulaspora hansenii</name>
    <dbReference type="NCBI Taxonomy" id="284592"/>
    <lineage>
        <taxon>Eukaryota</taxon>
        <taxon>Fungi</taxon>
        <taxon>Dikarya</taxon>
        <taxon>Ascomycota</taxon>
        <taxon>Saccharomycotina</taxon>
        <taxon>Pichiomycetes</taxon>
        <taxon>Debaryomycetaceae</taxon>
        <taxon>Debaryomyces</taxon>
    </lineage>
</organism>
<accession>B5RTY3</accession>
<dbReference type="AlphaFoldDB" id="B5RTY3"/>
<name>B5RTY3_DEBHA</name>
<protein>
    <submittedName>
        <fullName evidence="1">DEHA2E09416p</fullName>
    </submittedName>
</protein>
<evidence type="ECO:0000313" key="2">
    <source>
        <dbReference type="Proteomes" id="UP000000599"/>
    </source>
</evidence>
<dbReference type="VEuPathDB" id="FungiDB:DEHA2E09416g"/>
<gene>
    <name evidence="1" type="ordered locus">DEHA2E09416g</name>
</gene>
<proteinExistence type="predicted"/>
<dbReference type="InParanoid" id="B5RTY3"/>
<dbReference type="HOGENOM" id="CLU_2671016_0_0_1"/>
<dbReference type="EMBL" id="CR382137">
    <property type="protein sequence ID" value="CAR65795.1"/>
    <property type="molecule type" value="Genomic_DNA"/>
</dbReference>
<keyword evidence="2" id="KW-1185">Reference proteome</keyword>
<evidence type="ECO:0000313" key="1">
    <source>
        <dbReference type="EMBL" id="CAR65795.1"/>
    </source>
</evidence>
<dbReference type="Proteomes" id="UP000000599">
    <property type="component" value="Chromosome E"/>
</dbReference>
<dbReference type="GeneID" id="8998713"/>
<sequence>MSLKSVSHITETHIRLAGSRSGRTDGYKTVDYTSVVRMECSFAGLSRTLFPMSVRSVLLCLQFIASVETLIIELP</sequence>
<reference evidence="1 2" key="1">
    <citation type="journal article" date="2004" name="Nature">
        <title>Genome evolution in yeasts.</title>
        <authorList>
            <consortium name="Genolevures"/>
            <person name="Dujon B."/>
            <person name="Sherman D."/>
            <person name="Fischer G."/>
            <person name="Durrens P."/>
            <person name="Casaregola S."/>
            <person name="Lafontaine I."/>
            <person name="de Montigny J."/>
            <person name="Marck C."/>
            <person name="Neuveglise C."/>
            <person name="Talla E."/>
            <person name="Goffard N."/>
            <person name="Frangeul L."/>
            <person name="Aigle M."/>
            <person name="Anthouard V."/>
            <person name="Babour A."/>
            <person name="Barbe V."/>
            <person name="Barnay S."/>
            <person name="Blanchin S."/>
            <person name="Beckerich J.M."/>
            <person name="Beyne E."/>
            <person name="Bleykasten C."/>
            <person name="Boisrame A."/>
            <person name="Boyer J."/>
            <person name="Cattolico L."/>
            <person name="Confanioleri F."/>
            <person name="de Daruvar A."/>
            <person name="Despons L."/>
            <person name="Fabre E."/>
            <person name="Fairhead C."/>
            <person name="Ferry-Dumazet H."/>
            <person name="Groppi A."/>
            <person name="Hantraye F."/>
            <person name="Hennequin C."/>
            <person name="Jauniaux N."/>
            <person name="Joyet P."/>
            <person name="Kachouri R."/>
            <person name="Kerrest A."/>
            <person name="Koszul R."/>
            <person name="Lemaire M."/>
            <person name="Lesur I."/>
            <person name="Ma L."/>
            <person name="Muller H."/>
            <person name="Nicaud J.M."/>
            <person name="Nikolski M."/>
            <person name="Oztas S."/>
            <person name="Ozier-Kalogeropoulos O."/>
            <person name="Pellenz S."/>
            <person name="Potier S."/>
            <person name="Richard G.F."/>
            <person name="Straub M.L."/>
            <person name="Suleau A."/>
            <person name="Swennene D."/>
            <person name="Tekaia F."/>
            <person name="Wesolowski-Louvel M."/>
            <person name="Westhof E."/>
            <person name="Wirth B."/>
            <person name="Zeniou-Meyer M."/>
            <person name="Zivanovic I."/>
            <person name="Bolotin-Fukuhara M."/>
            <person name="Thierry A."/>
            <person name="Bouchier C."/>
            <person name="Caudron B."/>
            <person name="Scarpelli C."/>
            <person name="Gaillardin C."/>
            <person name="Weissenbach J."/>
            <person name="Wincker P."/>
            <person name="Souciet J.L."/>
        </authorList>
    </citation>
    <scope>NUCLEOTIDE SEQUENCE [LARGE SCALE GENOMIC DNA]</scope>
    <source>
        <strain evidence="2">ATCC 36239 / CBS 767 / BCRC 21394 / JCM 1990 / NBRC 0083 / IGC 2968</strain>
    </source>
</reference>
<dbReference type="KEGG" id="dha:DEHA2E09416g"/>
<dbReference type="RefSeq" id="XP_002770452.1">
    <property type="nucleotide sequence ID" value="XM_002770406.1"/>
</dbReference>